<dbReference type="InterPro" id="IPR029058">
    <property type="entry name" value="AB_hydrolase_fold"/>
</dbReference>
<dbReference type="Proteomes" id="UP000198318">
    <property type="component" value="Unassembled WGS sequence"/>
</dbReference>
<reference evidence="4 5" key="1">
    <citation type="submission" date="2017-06" db="EMBL/GenBank/DDBJ databases">
        <authorList>
            <person name="Kim H.J."/>
            <person name="Triplett B.A."/>
        </authorList>
    </citation>
    <scope>NUCLEOTIDE SEQUENCE [LARGE SCALE GENOMIC DNA]</scope>
    <source>
        <strain evidence="4 5">DSM 44715</strain>
    </source>
</reference>
<sequence>MDIQCGAAEIEEIRRRLRLLADGLPEPPGDIDLAPALPRTGGVPGQWVNASSRTAAEAGVALYLHGGGFAHTDPKAERALAYRLSRAMDRPVFGVDYRLVPEHPYPAALDDVTAVYGSLIDQGVPASRITLFGESAGGTLVLSALLALKEIGVPLPATAVVVSPLTDLTLSSPSLTANNGRDLISKDVLEHVRAGYLAGAQPDQPPQSPLHGDLADLPDLLVVAGSAEVLVDDARRLAAAADAAGTTVELDVYEGLPHVFHLALLTDAPPPITTTFLRRLADWTERRRA</sequence>
<dbReference type="RefSeq" id="WP_245869732.1">
    <property type="nucleotide sequence ID" value="NZ_FZOR01000054.1"/>
</dbReference>
<dbReference type="PANTHER" id="PTHR48081:SF30">
    <property type="entry name" value="ACETYL-HYDROLASE LIPR-RELATED"/>
    <property type="match status" value="1"/>
</dbReference>
<protein>
    <submittedName>
        <fullName evidence="4">Acetyl esterase/lipase</fullName>
    </submittedName>
</protein>
<dbReference type="Pfam" id="PF07859">
    <property type="entry name" value="Abhydrolase_3"/>
    <property type="match status" value="1"/>
</dbReference>
<dbReference type="EMBL" id="FZOR01000054">
    <property type="protein sequence ID" value="SNT59895.1"/>
    <property type="molecule type" value="Genomic_DNA"/>
</dbReference>
<comment type="similarity">
    <text evidence="1">Belongs to the 'GDXG' lipolytic enzyme family.</text>
</comment>
<proteinExistence type="inferred from homology"/>
<keyword evidence="5" id="KW-1185">Reference proteome</keyword>
<gene>
    <name evidence="4" type="ORF">SAMN05443665_105438</name>
</gene>
<dbReference type="AlphaFoldDB" id="A0A239NYJ6"/>
<evidence type="ECO:0000256" key="1">
    <source>
        <dbReference type="ARBA" id="ARBA00010515"/>
    </source>
</evidence>
<dbReference type="Gene3D" id="3.40.50.1820">
    <property type="entry name" value="alpha/beta hydrolase"/>
    <property type="match status" value="1"/>
</dbReference>
<evidence type="ECO:0000313" key="5">
    <source>
        <dbReference type="Proteomes" id="UP000198318"/>
    </source>
</evidence>
<evidence type="ECO:0000256" key="2">
    <source>
        <dbReference type="ARBA" id="ARBA00022801"/>
    </source>
</evidence>
<accession>A0A239NYJ6</accession>
<organism evidence="4 5">
    <name type="scientific">Actinomadura meyerae</name>
    <dbReference type="NCBI Taxonomy" id="240840"/>
    <lineage>
        <taxon>Bacteria</taxon>
        <taxon>Bacillati</taxon>
        <taxon>Actinomycetota</taxon>
        <taxon>Actinomycetes</taxon>
        <taxon>Streptosporangiales</taxon>
        <taxon>Thermomonosporaceae</taxon>
        <taxon>Actinomadura</taxon>
    </lineage>
</organism>
<name>A0A239NYJ6_9ACTN</name>
<dbReference type="InterPro" id="IPR013094">
    <property type="entry name" value="AB_hydrolase_3"/>
</dbReference>
<evidence type="ECO:0000259" key="3">
    <source>
        <dbReference type="Pfam" id="PF07859"/>
    </source>
</evidence>
<dbReference type="GO" id="GO:0004806">
    <property type="term" value="F:triacylglycerol lipase activity"/>
    <property type="evidence" value="ECO:0007669"/>
    <property type="project" value="TreeGrafter"/>
</dbReference>
<dbReference type="InterPro" id="IPR050300">
    <property type="entry name" value="GDXG_lipolytic_enzyme"/>
</dbReference>
<feature type="domain" description="Alpha/beta hydrolase fold-3" evidence="3">
    <location>
        <begin position="62"/>
        <end position="261"/>
    </location>
</feature>
<dbReference type="SUPFAM" id="SSF53474">
    <property type="entry name" value="alpha/beta-Hydrolases"/>
    <property type="match status" value="1"/>
</dbReference>
<keyword evidence="2" id="KW-0378">Hydrolase</keyword>
<evidence type="ECO:0000313" key="4">
    <source>
        <dbReference type="EMBL" id="SNT59895.1"/>
    </source>
</evidence>
<dbReference type="PANTHER" id="PTHR48081">
    <property type="entry name" value="AB HYDROLASE SUPERFAMILY PROTEIN C4A8.06C"/>
    <property type="match status" value="1"/>
</dbReference>